<protein>
    <recommendedName>
        <fullName evidence="3">DUF2974 domain-containing protein</fullName>
    </recommendedName>
</protein>
<dbReference type="InterPro" id="IPR029058">
    <property type="entry name" value="AB_hydrolase_fold"/>
</dbReference>
<dbReference type="OrthoDB" id="9769481at2"/>
<dbReference type="GeneID" id="98063567"/>
<dbReference type="Proteomes" id="UP000235589">
    <property type="component" value="Chromosome"/>
</dbReference>
<sequence>MGNIISYVKENGFLTFDAMDFNEVDSLVLSQLSYLCFDSFIESVPKFDITFKNLAEKENRKELFKNIRTPKQNHRLLDAVAESERFGNIGIGIYVNEIEKEIEKQFSAVTFKLSSEKYYIAFRGTDKSLIGWKEDFNMSYLKNVPAQDSALCYFKSAAEELDGVFILGGHSKGGNLSVYAAANADEDEFLRIEKIYNHDGPGFRDDTLSQEKRSKLSDIVLKTVPKASVVGLMLESDSKYKVVFSKSLACNQHNPFTWSVKADSFVFIKETDMFSRFSKTAVDKWLENNDDETVSGLINYVYDLIKATGSDTVAQLIKNWNKNIRLIYNEIKISDPELKKLAVKALHDFIVIFKDILKGKRKYSDAKTCSEVSISSK</sequence>
<dbReference type="Pfam" id="PF11187">
    <property type="entry name" value="Mbeg1-like"/>
    <property type="match status" value="1"/>
</dbReference>
<dbReference type="EMBL" id="CP020991">
    <property type="protein sequence ID" value="AUO20337.1"/>
    <property type="molecule type" value="Genomic_DNA"/>
</dbReference>
<evidence type="ECO:0000313" key="1">
    <source>
        <dbReference type="EMBL" id="AUO20337.1"/>
    </source>
</evidence>
<dbReference type="InterPro" id="IPR024499">
    <property type="entry name" value="Mbeg1-like"/>
</dbReference>
<dbReference type="KEGG" id="mpec:B9O19_02195"/>
<dbReference type="RefSeq" id="WP_102366464.1">
    <property type="nucleotide sequence ID" value="NZ_CP020991.1"/>
</dbReference>
<name>A0A2K9P4Z5_9FIRM</name>
<proteinExistence type="predicted"/>
<accession>A0A2K9P4Z5</accession>
<dbReference type="AlphaFoldDB" id="A0A2K9P4Z5"/>
<organism evidence="1 2">
    <name type="scientific">Monoglobus pectinilyticus</name>
    <dbReference type="NCBI Taxonomy" id="1981510"/>
    <lineage>
        <taxon>Bacteria</taxon>
        <taxon>Bacillati</taxon>
        <taxon>Bacillota</taxon>
        <taxon>Clostridia</taxon>
        <taxon>Monoglobales</taxon>
        <taxon>Monoglobaceae</taxon>
        <taxon>Monoglobus</taxon>
    </lineage>
</organism>
<evidence type="ECO:0000313" key="2">
    <source>
        <dbReference type="Proteomes" id="UP000235589"/>
    </source>
</evidence>
<reference evidence="1 2" key="1">
    <citation type="submission" date="2017-04" db="EMBL/GenBank/DDBJ databases">
        <title>Monoglobus pectinilyticus 14 draft genome.</title>
        <authorList>
            <person name="Kim C."/>
            <person name="Rosendale D.I."/>
            <person name="Kelly W.J."/>
            <person name="Tannock G.W."/>
            <person name="Patchett M.L."/>
            <person name="Jordens J.Z."/>
        </authorList>
    </citation>
    <scope>NUCLEOTIDE SEQUENCE [LARGE SCALE GENOMIC DNA]</scope>
    <source>
        <strain evidence="1 2">14</strain>
    </source>
</reference>
<evidence type="ECO:0008006" key="3">
    <source>
        <dbReference type="Google" id="ProtNLM"/>
    </source>
</evidence>
<dbReference type="SUPFAM" id="SSF53474">
    <property type="entry name" value="alpha/beta-Hydrolases"/>
    <property type="match status" value="1"/>
</dbReference>
<keyword evidence="2" id="KW-1185">Reference proteome</keyword>
<gene>
    <name evidence="1" type="ORF">B9O19_02195</name>
</gene>